<dbReference type="GO" id="GO:0008009">
    <property type="term" value="F:chemokine activity"/>
    <property type="evidence" value="ECO:0007669"/>
    <property type="project" value="InterPro"/>
</dbReference>
<feature type="chain" id="PRO_5042819059" description="Chemokine interleukin-8-like domain-containing protein" evidence="2">
    <location>
        <begin position="28"/>
        <end position="101"/>
    </location>
</feature>
<dbReference type="PANTHER" id="PTHR12015:SF108">
    <property type="entry name" value="C-C MOTIF CHEMOKINE 20"/>
    <property type="match status" value="1"/>
</dbReference>
<dbReference type="InterPro" id="IPR036048">
    <property type="entry name" value="Interleukin_8-like_sf"/>
</dbReference>
<organism evidence="4 5">
    <name type="scientific">Eleginops maclovinus</name>
    <name type="common">Patagonian blennie</name>
    <name type="synonym">Eleginus maclovinus</name>
    <dbReference type="NCBI Taxonomy" id="56733"/>
    <lineage>
        <taxon>Eukaryota</taxon>
        <taxon>Metazoa</taxon>
        <taxon>Chordata</taxon>
        <taxon>Craniata</taxon>
        <taxon>Vertebrata</taxon>
        <taxon>Euteleostomi</taxon>
        <taxon>Actinopterygii</taxon>
        <taxon>Neopterygii</taxon>
        <taxon>Teleostei</taxon>
        <taxon>Neoteleostei</taxon>
        <taxon>Acanthomorphata</taxon>
        <taxon>Eupercaria</taxon>
        <taxon>Perciformes</taxon>
        <taxon>Notothenioidei</taxon>
        <taxon>Eleginopidae</taxon>
        <taxon>Eleginops</taxon>
    </lineage>
</organism>
<comment type="caution">
    <text evidence="4">The sequence shown here is derived from an EMBL/GenBank/DDBJ whole genome shotgun (WGS) entry which is preliminary data.</text>
</comment>
<dbReference type="InterPro" id="IPR001811">
    <property type="entry name" value="Chemokine_IL8-like_dom"/>
</dbReference>
<dbReference type="Pfam" id="PF00048">
    <property type="entry name" value="IL8"/>
    <property type="match status" value="1"/>
</dbReference>
<evidence type="ECO:0000313" key="4">
    <source>
        <dbReference type="EMBL" id="KAK5849963.1"/>
    </source>
</evidence>
<dbReference type="SMART" id="SM00199">
    <property type="entry name" value="SCY"/>
    <property type="match status" value="1"/>
</dbReference>
<dbReference type="SUPFAM" id="SSF54117">
    <property type="entry name" value="Interleukin 8-like chemokines"/>
    <property type="match status" value="1"/>
</dbReference>
<feature type="signal peptide" evidence="2">
    <location>
        <begin position="1"/>
        <end position="27"/>
    </location>
</feature>
<keyword evidence="1" id="KW-0202">Cytokine</keyword>
<dbReference type="Proteomes" id="UP001346869">
    <property type="component" value="Unassembled WGS sequence"/>
</dbReference>
<proteinExistence type="predicted"/>
<reference evidence="4 5" key="2">
    <citation type="journal article" date="2023" name="Mol. Biol. Evol.">
        <title>Genomics of Secondarily Temperate Adaptation in the Only Non-Antarctic Icefish.</title>
        <authorList>
            <person name="Rivera-Colon A.G."/>
            <person name="Rayamajhi N."/>
            <person name="Minhas B.F."/>
            <person name="Madrigal G."/>
            <person name="Bilyk K.T."/>
            <person name="Yoon V."/>
            <person name="Hune M."/>
            <person name="Gregory S."/>
            <person name="Cheng C.H.C."/>
            <person name="Catchen J.M."/>
        </authorList>
    </citation>
    <scope>NUCLEOTIDE SEQUENCE [LARGE SCALE GENOMIC DNA]</scope>
    <source>
        <strain evidence="4">JMC-PN-2008</strain>
    </source>
</reference>
<dbReference type="Gene3D" id="2.40.50.40">
    <property type="match status" value="1"/>
</dbReference>
<dbReference type="PANTHER" id="PTHR12015">
    <property type="entry name" value="SMALL INDUCIBLE CYTOKINE A"/>
    <property type="match status" value="1"/>
</dbReference>
<reference evidence="4 5" key="1">
    <citation type="journal article" date="2023" name="Genes (Basel)">
        <title>Chromosome-Level Genome Assembly and Circadian Gene Repertoire of the Patagonia Blennie Eleginops maclovinus-The Closest Ancestral Proxy of Antarctic Cryonotothenioids.</title>
        <authorList>
            <person name="Cheng C.C."/>
            <person name="Rivera-Colon A.G."/>
            <person name="Minhas B.F."/>
            <person name="Wilson L."/>
            <person name="Rayamajhi N."/>
            <person name="Vargas-Chacoff L."/>
            <person name="Catchen J.M."/>
        </authorList>
    </citation>
    <scope>NUCLEOTIDE SEQUENCE [LARGE SCALE GENOMIC DNA]</scope>
    <source>
        <strain evidence="4">JMC-PN-2008</strain>
    </source>
</reference>
<feature type="domain" description="Chemokine interleukin-8-like" evidence="3">
    <location>
        <begin position="27"/>
        <end position="86"/>
    </location>
</feature>
<name>A0AAN7WM24_ELEMC</name>
<keyword evidence="2" id="KW-0732">Signal</keyword>
<dbReference type="GO" id="GO:0005615">
    <property type="term" value="C:extracellular space"/>
    <property type="evidence" value="ECO:0007669"/>
    <property type="project" value="UniProtKB-KW"/>
</dbReference>
<evidence type="ECO:0000256" key="2">
    <source>
        <dbReference type="SAM" id="SignalP"/>
    </source>
</evidence>
<evidence type="ECO:0000259" key="3">
    <source>
        <dbReference type="SMART" id="SM00199"/>
    </source>
</evidence>
<dbReference type="InterPro" id="IPR039809">
    <property type="entry name" value="Chemokine_b/g/d"/>
</dbReference>
<dbReference type="EMBL" id="JAUZQC010000023">
    <property type="protein sequence ID" value="KAK5849963.1"/>
    <property type="molecule type" value="Genomic_DNA"/>
</dbReference>
<evidence type="ECO:0000313" key="5">
    <source>
        <dbReference type="Proteomes" id="UP001346869"/>
    </source>
</evidence>
<dbReference type="GO" id="GO:0006955">
    <property type="term" value="P:immune response"/>
    <property type="evidence" value="ECO:0007669"/>
    <property type="project" value="InterPro"/>
</dbReference>
<accession>A0AAN7WM24</accession>
<dbReference type="AlphaFoldDB" id="A0AAN7WM24"/>
<sequence length="101" mass="11289">MASGKVCFLATLCSLLILSTFIGDAQSARCCLGYTNRRLPCKPLLGYTIQNINRSCDIPTVIFHLRGRFVCADPSSIHTQRLTKCLDARLERNNRITANRT</sequence>
<keyword evidence="5" id="KW-1185">Reference proteome</keyword>
<evidence type="ECO:0000256" key="1">
    <source>
        <dbReference type="ARBA" id="ARBA00022514"/>
    </source>
</evidence>
<protein>
    <recommendedName>
        <fullName evidence="3">Chemokine interleukin-8-like domain-containing protein</fullName>
    </recommendedName>
</protein>
<gene>
    <name evidence="4" type="ORF">PBY51_014255</name>
</gene>